<dbReference type="InterPro" id="IPR001356">
    <property type="entry name" value="HD"/>
</dbReference>
<dbReference type="WBParaSite" id="TREG1_37200.1">
    <property type="protein sequence ID" value="TREG1_37200.1"/>
    <property type="gene ID" value="TREG1_37200"/>
</dbReference>
<keyword evidence="4 6" id="KW-0371">Homeobox</keyword>
<keyword evidence="5 6" id="KW-0539">Nucleus</keyword>
<feature type="compositionally biased region" description="Polar residues" evidence="8">
    <location>
        <begin position="873"/>
        <end position="883"/>
    </location>
</feature>
<feature type="region of interest" description="Disordered" evidence="8">
    <location>
        <begin position="1213"/>
        <end position="1235"/>
    </location>
</feature>
<dbReference type="InterPro" id="IPR009057">
    <property type="entry name" value="Homeodomain-like_sf"/>
</dbReference>
<dbReference type="GO" id="GO:0000981">
    <property type="term" value="F:DNA-binding transcription factor activity, RNA polymerase II-specific"/>
    <property type="evidence" value="ECO:0007669"/>
    <property type="project" value="InterPro"/>
</dbReference>
<evidence type="ECO:0000256" key="8">
    <source>
        <dbReference type="SAM" id="MobiDB-lite"/>
    </source>
</evidence>
<evidence type="ECO:0000256" key="5">
    <source>
        <dbReference type="ARBA" id="ARBA00023242"/>
    </source>
</evidence>
<dbReference type="PROSITE" id="PS00027">
    <property type="entry name" value="HOMEOBOX_1"/>
    <property type="match status" value="1"/>
</dbReference>
<evidence type="ECO:0000256" key="3">
    <source>
        <dbReference type="ARBA" id="ARBA00023125"/>
    </source>
</evidence>
<feature type="region of interest" description="Disordered" evidence="8">
    <location>
        <begin position="506"/>
        <end position="530"/>
    </location>
</feature>
<dbReference type="SMART" id="SM00389">
    <property type="entry name" value="HOX"/>
    <property type="match status" value="1"/>
</dbReference>
<organism evidence="10 11">
    <name type="scientific">Trichobilharzia regenti</name>
    <name type="common">Nasal bird schistosome</name>
    <dbReference type="NCBI Taxonomy" id="157069"/>
    <lineage>
        <taxon>Eukaryota</taxon>
        <taxon>Metazoa</taxon>
        <taxon>Spiralia</taxon>
        <taxon>Lophotrochozoa</taxon>
        <taxon>Platyhelminthes</taxon>
        <taxon>Trematoda</taxon>
        <taxon>Digenea</taxon>
        <taxon>Strigeidida</taxon>
        <taxon>Schistosomatoidea</taxon>
        <taxon>Schistosomatidae</taxon>
        <taxon>Trichobilharzia</taxon>
    </lineage>
</organism>
<dbReference type="GO" id="GO:0005634">
    <property type="term" value="C:nucleus"/>
    <property type="evidence" value="ECO:0007669"/>
    <property type="project" value="UniProtKB-SubCell"/>
</dbReference>
<feature type="DNA-binding region" description="Homeobox" evidence="6">
    <location>
        <begin position="358"/>
        <end position="417"/>
    </location>
</feature>
<evidence type="ECO:0000256" key="1">
    <source>
        <dbReference type="ARBA" id="ARBA00004123"/>
    </source>
</evidence>
<feature type="compositionally biased region" description="Low complexity" evidence="8">
    <location>
        <begin position="858"/>
        <end position="872"/>
    </location>
</feature>
<feature type="region of interest" description="Disordered" evidence="8">
    <location>
        <begin position="330"/>
        <end position="354"/>
    </location>
</feature>
<dbReference type="PANTHER" id="PTHR45793:SF5">
    <property type="entry name" value="HOMEOTIC PROTEIN OCELLILESS"/>
    <property type="match status" value="1"/>
</dbReference>
<sequence>MESIRSQWYTHNQSELHQYHRQHPDQLQKHKHLTSHHSLYTPGEDSFQQEGGKTSTTIPSSLVLATTETKAKASIDPIDIVTTTNSINTSPMIHQFMNNIPNLIHSLNNSEKQTVFPSSSTLSPTTTTTNNNNSSLLSTSPLSSSTSQTANLMASTSPTTLAAAVAAAAAWYPLSLAMDEMAQNLVSSESEFIDRSMFSSLFPTISQTMNNSNRIISNQLNNLLLPGVMNSEDYSTSTLVNSNHNNNTSNNNRTTVTATTVSSNNVINSDSYNHNGDNTSEGHSNFMSLSTTTTPTATPTATTTITPNRDQTLSTIQSDHCLQSKLSPSSGQLLNGMDSSGSPPTAHSPMNGENKCKKARHRTTFSVQQLSILEAAFDNCPYPDAVTREDIASKLSLSESRVQVWFQNRRAKWRKQEGSQLLTNGTNSSNTTITTTNNNNNSSNCSIINSTVSTSTPSTCTSTSNILTGDNDEDDYRISSNLLEPPFLTGRKRSSISSMNHFNHQKSIHNQNNNNNLKQNNSSYENNTELMDSLSPSRLNLSFIVNDLANYHQKMSNFPLFNENSNSLQPASSHNDLDKCSSKTTLLNSSLLNTSPTDLINSHLLDKSLKNISNSFYSTPNSKINSSVYNNLSGKKSTPPNCKQRRHNDEFITREKRNEYTPEHDQDHSNNDHNPDNDYIDCNDISMNTSNDSLSEDRGIKSKNLPFSVLSLTANHANNNVAHQNQMNTFNISEQLSKLQSIQASMKTLNNNNYENQGFPSLLSSSTSMSEMNTNYNNNHDGTTPSLSNITDFAEFMNSLLKAKINHLKTNQSSLLDCNEMKILNDMFTNGSMNRTDDCIQKDANSSSSSSPTALNITTTTTTSTTTETTITPKSVANNTTDMINSSNGNNNNNNTNSNDNTINNTILENLIACAQLPLNLHLNGTNSNLNNHRLDFKMDLSTEKQMNLNRSHEDQSNSQYPDIQKTPFNEIPLSSTSSHLKSNTILWEYLLSRLQTNSQEFNNFLLPKLSTPATSTVSSSTTQNSVNATHNLLANDLLNSANLLNLSNYQCSSPNTDMKNILLNYAHLKGNESTLKLPINGTTNMHVTTNNHGSSSDNTTTNNSSILTDTLDTNRNDLTVNGSNTPNMNNPFDQVNKLSQSEFVYNYLKKFQTFSNDANGLVNNDELHGNSNNNDNNNINSSSDSGIPQQMMQYYALCAFVQAASLLSSTSSSSSSSSSASTCTSTSTSFPTST</sequence>
<feature type="compositionally biased region" description="Basic and acidic residues" evidence="8">
    <location>
        <begin position="647"/>
        <end position="676"/>
    </location>
</feature>
<proteinExistence type="predicted"/>
<keyword evidence="3 6" id="KW-0238">DNA-binding</keyword>
<comment type="subcellular location">
    <subcellularLocation>
        <location evidence="1 6 7">Nucleus</location>
    </subcellularLocation>
</comment>
<evidence type="ECO:0000259" key="9">
    <source>
        <dbReference type="PROSITE" id="PS50071"/>
    </source>
</evidence>
<feature type="compositionally biased region" description="Low complexity" evidence="8">
    <location>
        <begin position="884"/>
        <end position="898"/>
    </location>
</feature>
<reference evidence="11" key="2">
    <citation type="submission" date="2023-11" db="UniProtKB">
        <authorList>
            <consortium name="WormBaseParasite"/>
        </authorList>
    </citation>
    <scope>IDENTIFICATION</scope>
</reference>
<name>A0AA85JI28_TRIRE</name>
<keyword evidence="2" id="KW-0217">Developmental protein</keyword>
<dbReference type="Gene3D" id="1.10.10.60">
    <property type="entry name" value="Homeodomain-like"/>
    <property type="match status" value="1"/>
</dbReference>
<feature type="region of interest" description="Disordered" evidence="8">
    <location>
        <begin position="114"/>
        <end position="142"/>
    </location>
</feature>
<evidence type="ECO:0000256" key="2">
    <source>
        <dbReference type="ARBA" id="ARBA00022473"/>
    </source>
</evidence>
<dbReference type="SUPFAM" id="SSF46689">
    <property type="entry name" value="Homeodomain-like"/>
    <property type="match status" value="1"/>
</dbReference>
<feature type="compositionally biased region" description="Low complexity" evidence="8">
    <location>
        <begin position="508"/>
        <end position="527"/>
    </location>
</feature>
<feature type="compositionally biased region" description="Polar residues" evidence="8">
    <location>
        <begin position="46"/>
        <end position="59"/>
    </location>
</feature>
<evidence type="ECO:0000256" key="6">
    <source>
        <dbReference type="PROSITE-ProRule" id="PRU00108"/>
    </source>
</evidence>
<feature type="compositionally biased region" description="Low complexity" evidence="8">
    <location>
        <begin position="1170"/>
        <end position="1186"/>
    </location>
</feature>
<feature type="region of interest" description="Disordered" evidence="8">
    <location>
        <begin position="1163"/>
        <end position="1186"/>
    </location>
</feature>
<dbReference type="PANTHER" id="PTHR45793">
    <property type="entry name" value="HOMEOBOX PROTEIN"/>
    <property type="match status" value="1"/>
</dbReference>
<dbReference type="FunFam" id="1.10.10.60:FF:000679">
    <property type="entry name" value="Homeobox protein aristaless"/>
    <property type="match status" value="1"/>
</dbReference>
<dbReference type="GO" id="GO:0000978">
    <property type="term" value="F:RNA polymerase II cis-regulatory region sequence-specific DNA binding"/>
    <property type="evidence" value="ECO:0007669"/>
    <property type="project" value="TreeGrafter"/>
</dbReference>
<dbReference type="AlphaFoldDB" id="A0AA85JI28"/>
<evidence type="ECO:0000256" key="4">
    <source>
        <dbReference type="ARBA" id="ARBA00023155"/>
    </source>
</evidence>
<protein>
    <recommendedName>
        <fullName evidence="9">Homeobox domain-containing protein</fullName>
    </recommendedName>
</protein>
<dbReference type="CDD" id="cd00086">
    <property type="entry name" value="homeodomain"/>
    <property type="match status" value="1"/>
</dbReference>
<feature type="region of interest" description="Disordered" evidence="8">
    <location>
        <begin position="627"/>
        <end position="697"/>
    </location>
</feature>
<dbReference type="PROSITE" id="PS50071">
    <property type="entry name" value="HOMEOBOX_2"/>
    <property type="match status" value="1"/>
</dbReference>
<accession>A0AA85JI28</accession>
<feature type="domain" description="Homeobox" evidence="9">
    <location>
        <begin position="356"/>
        <end position="416"/>
    </location>
</feature>
<evidence type="ECO:0000313" key="11">
    <source>
        <dbReference type="WBParaSite" id="TREG1_37200.1"/>
    </source>
</evidence>
<feature type="region of interest" description="Disordered" evidence="8">
    <location>
        <begin position="840"/>
        <end position="898"/>
    </location>
</feature>
<dbReference type="InterPro" id="IPR017970">
    <property type="entry name" value="Homeobox_CS"/>
</dbReference>
<evidence type="ECO:0000313" key="10">
    <source>
        <dbReference type="Proteomes" id="UP000050795"/>
    </source>
</evidence>
<dbReference type="Proteomes" id="UP000050795">
    <property type="component" value="Unassembled WGS sequence"/>
</dbReference>
<feature type="compositionally biased region" description="Low complexity" evidence="8">
    <location>
        <begin position="117"/>
        <end position="142"/>
    </location>
</feature>
<dbReference type="Pfam" id="PF00046">
    <property type="entry name" value="Homeodomain"/>
    <property type="match status" value="1"/>
</dbReference>
<evidence type="ECO:0000256" key="7">
    <source>
        <dbReference type="RuleBase" id="RU000682"/>
    </source>
</evidence>
<reference evidence="10" key="1">
    <citation type="submission" date="2022-06" db="EMBL/GenBank/DDBJ databases">
        <authorList>
            <person name="Berger JAMES D."/>
            <person name="Berger JAMES D."/>
        </authorList>
    </citation>
    <scope>NUCLEOTIDE SEQUENCE [LARGE SCALE GENOMIC DNA]</scope>
</reference>
<keyword evidence="10" id="KW-1185">Reference proteome</keyword>
<feature type="compositionally biased region" description="Polar residues" evidence="8">
    <location>
        <begin position="330"/>
        <end position="345"/>
    </location>
</feature>
<feature type="region of interest" description="Disordered" evidence="8">
    <location>
        <begin position="17"/>
        <end position="59"/>
    </location>
</feature>
<feature type="compositionally biased region" description="Polar residues" evidence="8">
    <location>
        <begin position="627"/>
        <end position="641"/>
    </location>
</feature>